<dbReference type="NCBIfam" id="NF004679">
    <property type="entry name" value="PRK06019.1-5"/>
    <property type="match status" value="1"/>
</dbReference>
<dbReference type="InterPro" id="IPR013815">
    <property type="entry name" value="ATP_grasp_subdomain_1"/>
</dbReference>
<dbReference type="Gene3D" id="3.40.50.20">
    <property type="match status" value="1"/>
</dbReference>
<evidence type="ECO:0000256" key="1">
    <source>
        <dbReference type="ARBA" id="ARBA00022741"/>
    </source>
</evidence>
<keyword evidence="4 6" id="KW-0067">ATP-binding</keyword>
<feature type="binding site" evidence="6">
    <location>
        <position position="196"/>
    </location>
    <ligand>
        <name>ATP</name>
        <dbReference type="ChEBI" id="CHEBI:30616"/>
    </ligand>
</feature>
<comment type="caution">
    <text evidence="6">Lacks conserved residue(s) required for the propagation of feature annotation.</text>
</comment>
<feature type="binding site" evidence="6">
    <location>
        <begin position="188"/>
        <end position="191"/>
    </location>
    <ligand>
        <name>ATP</name>
        <dbReference type="ChEBI" id="CHEBI:30616"/>
    </ligand>
</feature>
<dbReference type="InterPro" id="IPR011761">
    <property type="entry name" value="ATP-grasp"/>
</dbReference>
<dbReference type="Pfam" id="PF22660">
    <property type="entry name" value="RS_preATP-grasp-like"/>
    <property type="match status" value="1"/>
</dbReference>
<evidence type="ECO:0000256" key="5">
    <source>
        <dbReference type="ARBA" id="ARBA00023239"/>
    </source>
</evidence>
<dbReference type="GO" id="GO:0034028">
    <property type="term" value="F:5-(carboxyamino)imidazole ribonucleotide synthase activity"/>
    <property type="evidence" value="ECO:0007669"/>
    <property type="project" value="UniProtKB-UniRule"/>
</dbReference>
<dbReference type="FunFam" id="3.30.470.20:FF:000037">
    <property type="entry name" value="Phosphoribosylaminoimidazole carboxylase, chloroplastic"/>
    <property type="match status" value="1"/>
</dbReference>
<protein>
    <recommendedName>
        <fullName evidence="6 7">N5-carboxyaminoimidazole ribonucleotide synthase</fullName>
        <shortName evidence="6 7">N5-CAIR synthase</shortName>
        <ecNumber evidence="6 7">6.3.4.18</ecNumber>
    </recommendedName>
    <alternativeName>
        <fullName evidence="6 7">5-(carboxyamino)imidazole ribonucleotide synthetase</fullName>
    </alternativeName>
</protein>
<dbReference type="SUPFAM" id="SSF52440">
    <property type="entry name" value="PreATP-grasp domain"/>
    <property type="match status" value="1"/>
</dbReference>
<dbReference type="GO" id="GO:0046872">
    <property type="term" value="F:metal ion binding"/>
    <property type="evidence" value="ECO:0007669"/>
    <property type="project" value="InterPro"/>
</dbReference>
<keyword evidence="6 7" id="KW-0436">Ligase</keyword>
<feature type="binding site" evidence="6">
    <location>
        <position position="115"/>
    </location>
    <ligand>
        <name>ATP</name>
        <dbReference type="ChEBI" id="CHEBI:30616"/>
    </ligand>
</feature>
<comment type="similarity">
    <text evidence="6 7">Belongs to the PurK/PurT family.</text>
</comment>
<feature type="binding site" evidence="6">
    <location>
        <position position="157"/>
    </location>
    <ligand>
        <name>ATP</name>
        <dbReference type="ChEBI" id="CHEBI:30616"/>
    </ligand>
</feature>
<dbReference type="Gene3D" id="3.30.1490.20">
    <property type="entry name" value="ATP-grasp fold, A domain"/>
    <property type="match status" value="1"/>
</dbReference>
<dbReference type="EC" id="6.3.4.18" evidence="6 7"/>
<dbReference type="GO" id="GO:0006189">
    <property type="term" value="P:'de novo' IMP biosynthetic process"/>
    <property type="evidence" value="ECO:0007669"/>
    <property type="project" value="UniProtKB-UniRule"/>
</dbReference>
<comment type="function">
    <text evidence="7">Catalyzes the ATP-dependent conversion of 5-aminoimidazole ribonucleotide (AIR) and HCO(3)- to N5-carboxyaminoimidazole ribonucleotide (N5-CAIR).</text>
</comment>
<sequence length="392" mass="43954">MLTDLILMNSYFSSDFKLAILGGGQLGKMLLYETRKFDIQTLVLDPSPEAPSKIAANHFVQGDLMDFETVYNFGKQADVVTFEIEAVNIEALEKLQAEGITVYPSPQTLRKIQDKGVQKDFYTEQNIPTAAYKRFPNLEALRLDLTANQMSFPFVWKSTQGGYDGKGVQVVRNAEDLNKIIDVPCIAESMIPFKNELAVIVVRNPKGEVKSYPVVEMEFHPEANQVEYVICPARIDEQVAQKAREVATKVSEAFGHVGLLAVELFQTEDDDIIVNEVAPRPHNSGHYTIEGSYTNQFEQHLRAILDLPLGETESKTGAVMVNLVGEEGYTGDVFYEKIEHILALKGVIPHIYGKRETRPFRKMGHVTIINSDLSEARKIAEEVKNTIKVITK</sequence>
<evidence type="ECO:0000256" key="2">
    <source>
        <dbReference type="ARBA" id="ARBA00022755"/>
    </source>
</evidence>
<accession>A0A4Q0P8M6</accession>
<keyword evidence="2 6" id="KW-0658">Purine biosynthesis</keyword>
<comment type="function">
    <text evidence="6">Catalyzes the ATP-dependent conversion of 5-aminoimidazole ribonucleotide (AIR) and HCO(3)(-) to N5-carboxyaminoimidazole ribonucleotide (N5-CAIR).</text>
</comment>
<dbReference type="SUPFAM" id="SSF51246">
    <property type="entry name" value="Rudiment single hybrid motif"/>
    <property type="match status" value="1"/>
</dbReference>
<evidence type="ECO:0000259" key="8">
    <source>
        <dbReference type="PROSITE" id="PS50975"/>
    </source>
</evidence>
<feature type="domain" description="ATP-grasp" evidence="8">
    <location>
        <begin position="119"/>
        <end position="305"/>
    </location>
</feature>
<keyword evidence="5" id="KW-0456">Lyase</keyword>
<dbReference type="InterPro" id="IPR003135">
    <property type="entry name" value="ATP-grasp_carboxylate-amine"/>
</dbReference>
<dbReference type="GO" id="GO:0004638">
    <property type="term" value="F:phosphoribosylaminoimidazole carboxylase activity"/>
    <property type="evidence" value="ECO:0007669"/>
    <property type="project" value="InterPro"/>
</dbReference>
<feature type="binding site" evidence="6">
    <location>
        <begin position="275"/>
        <end position="276"/>
    </location>
    <ligand>
        <name>ATP</name>
        <dbReference type="ChEBI" id="CHEBI:30616"/>
    </ligand>
</feature>
<comment type="caution">
    <text evidence="9">The sequence shown here is derived from an EMBL/GenBank/DDBJ whole genome shotgun (WGS) entry which is preliminary data.</text>
</comment>
<dbReference type="SUPFAM" id="SSF56059">
    <property type="entry name" value="Glutathione synthetase ATP-binding domain-like"/>
    <property type="match status" value="1"/>
</dbReference>
<evidence type="ECO:0000256" key="4">
    <source>
        <dbReference type="ARBA" id="ARBA00022840"/>
    </source>
</evidence>
<dbReference type="NCBIfam" id="TIGR01161">
    <property type="entry name" value="purK"/>
    <property type="match status" value="1"/>
</dbReference>
<dbReference type="Gene3D" id="3.30.470.20">
    <property type="entry name" value="ATP-grasp fold, B domain"/>
    <property type="match status" value="1"/>
</dbReference>
<name>A0A4Q0P8M6_9FLAO</name>
<reference evidence="9 10" key="1">
    <citation type="submission" date="2018-07" db="EMBL/GenBank/DDBJ databases">
        <title>Leeuwenhoekiella genomics.</title>
        <authorList>
            <person name="Tahon G."/>
            <person name="Willems A."/>
        </authorList>
    </citation>
    <scope>NUCLEOTIDE SEQUENCE [LARGE SCALE GENOMIC DNA]</scope>
    <source>
        <strain evidence="9 10">LMG 22550</strain>
    </source>
</reference>
<dbReference type="InterPro" id="IPR016185">
    <property type="entry name" value="PreATP-grasp_dom_sf"/>
</dbReference>
<dbReference type="GO" id="GO:0005524">
    <property type="term" value="F:ATP binding"/>
    <property type="evidence" value="ECO:0007669"/>
    <property type="project" value="UniProtKB-UniRule"/>
</dbReference>
<dbReference type="InterPro" id="IPR005875">
    <property type="entry name" value="PurK"/>
</dbReference>
<evidence type="ECO:0000256" key="7">
    <source>
        <dbReference type="RuleBase" id="RU361200"/>
    </source>
</evidence>
<dbReference type="InterPro" id="IPR040686">
    <property type="entry name" value="PurK_C"/>
</dbReference>
<dbReference type="GO" id="GO:0005829">
    <property type="term" value="C:cytosol"/>
    <property type="evidence" value="ECO:0007669"/>
    <property type="project" value="TreeGrafter"/>
</dbReference>
<dbReference type="InterPro" id="IPR054350">
    <property type="entry name" value="PurT/PurK_preATP-grasp"/>
</dbReference>
<organism evidence="9 10">
    <name type="scientific">Leeuwenhoekiella aequorea</name>
    <dbReference type="NCBI Taxonomy" id="283736"/>
    <lineage>
        <taxon>Bacteria</taxon>
        <taxon>Pseudomonadati</taxon>
        <taxon>Bacteroidota</taxon>
        <taxon>Flavobacteriia</taxon>
        <taxon>Flavobacteriales</taxon>
        <taxon>Flavobacteriaceae</taxon>
        <taxon>Leeuwenhoekiella</taxon>
    </lineage>
</organism>
<comment type="subunit">
    <text evidence="6 7">Homodimer.</text>
</comment>
<dbReference type="PANTHER" id="PTHR11609">
    <property type="entry name" value="PURINE BIOSYNTHESIS PROTEIN 6/7, PUR6/7"/>
    <property type="match status" value="1"/>
</dbReference>
<evidence type="ECO:0000313" key="10">
    <source>
        <dbReference type="Proteomes" id="UP000289238"/>
    </source>
</evidence>
<comment type="pathway">
    <text evidence="6 7">Purine metabolism; IMP biosynthesis via de novo pathway; 5-amino-1-(5-phospho-D-ribosyl)imidazole-4-carboxylate from 5-amino-1-(5-phospho-D-ribosyl)imidazole (N5-CAIR route): step 1/2.</text>
</comment>
<dbReference type="Proteomes" id="UP000289238">
    <property type="component" value="Unassembled WGS sequence"/>
</dbReference>
<keyword evidence="1 6" id="KW-0547">Nucleotide-binding</keyword>
<evidence type="ECO:0000256" key="6">
    <source>
        <dbReference type="HAMAP-Rule" id="MF_01928"/>
    </source>
</evidence>
<keyword evidence="10" id="KW-1185">Reference proteome</keyword>
<dbReference type="HAMAP" id="MF_01928">
    <property type="entry name" value="PurK"/>
    <property type="match status" value="1"/>
</dbReference>
<dbReference type="EMBL" id="QOVM01000003">
    <property type="protein sequence ID" value="RXG22708.1"/>
    <property type="molecule type" value="Genomic_DNA"/>
</dbReference>
<gene>
    <name evidence="6 7" type="primary">purK</name>
    <name evidence="9" type="ORF">DSM00_1810</name>
</gene>
<evidence type="ECO:0000313" key="9">
    <source>
        <dbReference type="EMBL" id="RXG22708.1"/>
    </source>
</evidence>
<dbReference type="Pfam" id="PF02222">
    <property type="entry name" value="ATP-grasp"/>
    <property type="match status" value="1"/>
</dbReference>
<dbReference type="PANTHER" id="PTHR11609:SF5">
    <property type="entry name" value="PHOSPHORIBOSYLAMINOIMIDAZOLE CARBOXYLASE"/>
    <property type="match status" value="1"/>
</dbReference>
<dbReference type="InterPro" id="IPR011054">
    <property type="entry name" value="Rudment_hybrid_motif"/>
</dbReference>
<dbReference type="AlphaFoldDB" id="A0A4Q0P8M6"/>
<dbReference type="PROSITE" id="PS50975">
    <property type="entry name" value="ATP_GRASP"/>
    <property type="match status" value="1"/>
</dbReference>
<dbReference type="Pfam" id="PF17769">
    <property type="entry name" value="PurK_C"/>
    <property type="match status" value="1"/>
</dbReference>
<keyword evidence="3" id="KW-0210">Decarboxylase</keyword>
<dbReference type="UniPathway" id="UPA00074">
    <property type="reaction ID" value="UER00942"/>
</dbReference>
<proteinExistence type="inferred from homology"/>
<evidence type="ECO:0000256" key="3">
    <source>
        <dbReference type="ARBA" id="ARBA00022793"/>
    </source>
</evidence>
<comment type="catalytic activity">
    <reaction evidence="6 7">
        <text>5-amino-1-(5-phospho-beta-D-ribosyl)imidazole + hydrogencarbonate + ATP = 5-carboxyamino-1-(5-phospho-D-ribosyl)imidazole + ADP + phosphate + 2 H(+)</text>
        <dbReference type="Rhea" id="RHEA:19317"/>
        <dbReference type="ChEBI" id="CHEBI:15378"/>
        <dbReference type="ChEBI" id="CHEBI:17544"/>
        <dbReference type="ChEBI" id="CHEBI:30616"/>
        <dbReference type="ChEBI" id="CHEBI:43474"/>
        <dbReference type="ChEBI" id="CHEBI:58730"/>
        <dbReference type="ChEBI" id="CHEBI:137981"/>
        <dbReference type="ChEBI" id="CHEBI:456216"/>
        <dbReference type="EC" id="6.3.4.18"/>
    </reaction>
</comment>